<dbReference type="InterPro" id="IPR040911">
    <property type="entry name" value="Exostosin_GT47"/>
</dbReference>
<evidence type="ECO:0000259" key="4">
    <source>
        <dbReference type="Pfam" id="PF03016"/>
    </source>
</evidence>
<dbReference type="Proteomes" id="UP000751190">
    <property type="component" value="Unassembled WGS sequence"/>
</dbReference>
<dbReference type="OrthoDB" id="1924787at2759"/>
<keyword evidence="3" id="KW-0472">Membrane</keyword>
<reference evidence="5" key="1">
    <citation type="submission" date="2021-05" db="EMBL/GenBank/DDBJ databases">
        <title>The genome of the haptophyte Pavlova lutheri (Diacronema luteri, Pavlovales) - a model for lipid biosynthesis in eukaryotic algae.</title>
        <authorList>
            <person name="Hulatt C.J."/>
            <person name="Posewitz M.C."/>
        </authorList>
    </citation>
    <scope>NUCLEOTIDE SEQUENCE</scope>
    <source>
        <strain evidence="5">NIVA-4/92</strain>
    </source>
</reference>
<dbReference type="PANTHER" id="PTHR11062">
    <property type="entry name" value="EXOSTOSIN HEPARAN SULFATE GLYCOSYLTRANSFERASE -RELATED"/>
    <property type="match status" value="1"/>
</dbReference>
<organism evidence="5 6">
    <name type="scientific">Diacronema lutheri</name>
    <name type="common">Unicellular marine alga</name>
    <name type="synonym">Monochrysis lutheri</name>
    <dbReference type="NCBI Taxonomy" id="2081491"/>
    <lineage>
        <taxon>Eukaryota</taxon>
        <taxon>Haptista</taxon>
        <taxon>Haptophyta</taxon>
        <taxon>Pavlovophyceae</taxon>
        <taxon>Pavlovales</taxon>
        <taxon>Pavlovaceae</taxon>
        <taxon>Diacronema</taxon>
    </lineage>
</organism>
<dbReference type="EMBL" id="JAGTXO010000004">
    <property type="protein sequence ID" value="KAG8468357.1"/>
    <property type="molecule type" value="Genomic_DNA"/>
</dbReference>
<evidence type="ECO:0000256" key="1">
    <source>
        <dbReference type="ARBA" id="ARBA00010271"/>
    </source>
</evidence>
<protein>
    <recommendedName>
        <fullName evidence="4">Exostosin GT47 domain-containing protein</fullName>
    </recommendedName>
</protein>
<sequence length="559" mass="60338">MAAARTVASRPRGRRGGLLAVPAGLCALGLGLAPIVLFTLYLGATLSSLPAEPLSSLPAEPQWPAAARGVRKARAAAASGEHARDHGSDGRLEARATLRSMQPAAPEAARAGGAARVYIYDLSDVFGEAHELLSRLSNETRQPGGCTHAQHECGLRQFAHELELVALLRQAPFVTAVPDDADLFLVPFPSTLALMYARSLRSRDCRRCVEMEARLLALLAGEHARRWSRCGGHDHVFLSLRCPTAHGHEMANRGYAGHLFNSFREPLTGIHLCLEPPPDAPDARARDGDDGADGAVGARAAHRPSDRFHAIVVPSLVDFPTMVAADYEARTAPKSTLLFFQGAPLNDVRTVVIDAMRRSPADCRLLPQFSRFTLTRPAEHAEAMARATFCFCPRGDTAIAKRQYDAVASRCIPVVVADDAEWAFARRTPPAAFSLRVREAEIVAPANRSGGERLLDTLRSLPAPRVAELQRGLAAAWRRFRYGGEWAAGEVLDSAIDELADRVRVLRELGCVAGGPAVREAAADAALWTARLRARFDELFPPPARVPVLPLTRVPKSAA</sequence>
<evidence type="ECO:0000256" key="2">
    <source>
        <dbReference type="SAM" id="MobiDB-lite"/>
    </source>
</evidence>
<evidence type="ECO:0000313" key="6">
    <source>
        <dbReference type="Proteomes" id="UP000751190"/>
    </source>
</evidence>
<dbReference type="InterPro" id="IPR004263">
    <property type="entry name" value="Exostosin"/>
</dbReference>
<keyword evidence="3" id="KW-0812">Transmembrane</keyword>
<gene>
    <name evidence="5" type="ORF">KFE25_013440</name>
</gene>
<accession>A0A8J5XTS7</accession>
<feature type="transmembrane region" description="Helical" evidence="3">
    <location>
        <begin position="18"/>
        <end position="44"/>
    </location>
</feature>
<proteinExistence type="inferred from homology"/>
<feature type="domain" description="Exostosin GT47" evidence="4">
    <location>
        <begin position="115"/>
        <end position="445"/>
    </location>
</feature>
<comment type="similarity">
    <text evidence="1">Belongs to the glycosyltransferase 47 family.</text>
</comment>
<comment type="caution">
    <text evidence="5">The sequence shown here is derived from an EMBL/GenBank/DDBJ whole genome shotgun (WGS) entry which is preliminary data.</text>
</comment>
<evidence type="ECO:0000313" key="5">
    <source>
        <dbReference type="EMBL" id="KAG8468357.1"/>
    </source>
</evidence>
<evidence type="ECO:0000256" key="3">
    <source>
        <dbReference type="SAM" id="Phobius"/>
    </source>
</evidence>
<dbReference type="OMA" id="HGHEMAN"/>
<dbReference type="GO" id="GO:0016757">
    <property type="term" value="F:glycosyltransferase activity"/>
    <property type="evidence" value="ECO:0007669"/>
    <property type="project" value="InterPro"/>
</dbReference>
<keyword evidence="3" id="KW-1133">Transmembrane helix</keyword>
<feature type="region of interest" description="Disordered" evidence="2">
    <location>
        <begin position="278"/>
        <end position="301"/>
    </location>
</feature>
<name>A0A8J5XTS7_DIALT</name>
<dbReference type="AlphaFoldDB" id="A0A8J5XTS7"/>
<keyword evidence="6" id="KW-1185">Reference proteome</keyword>
<dbReference type="Pfam" id="PF03016">
    <property type="entry name" value="Exostosin_GT47"/>
    <property type="match status" value="1"/>
</dbReference>